<reference evidence="2" key="1">
    <citation type="journal article" date="2023" name="Proc. Natl. Acad. Sci. U.S.A.">
        <title>Genomic and structural basis for evolution of tropane alkaloid biosynthesis.</title>
        <authorList>
            <person name="Wanga Y.-J."/>
            <person name="Taina T."/>
            <person name="Yua J.-Y."/>
            <person name="Lia J."/>
            <person name="Xua B."/>
            <person name="Chenc J."/>
            <person name="D'Auriad J.C."/>
            <person name="Huanga J.-P."/>
            <person name="Huanga S.-X."/>
        </authorList>
    </citation>
    <scope>NUCLEOTIDE SEQUENCE [LARGE SCALE GENOMIC DNA]</scope>
    <source>
        <strain evidence="2">cv. KIB-2019</strain>
    </source>
</reference>
<name>A0A9Q1M1T1_9SOLA</name>
<dbReference type="Proteomes" id="UP001152561">
    <property type="component" value="Unassembled WGS sequence"/>
</dbReference>
<dbReference type="AlphaFoldDB" id="A0A9Q1M1T1"/>
<evidence type="ECO:0000313" key="2">
    <source>
        <dbReference type="Proteomes" id="UP001152561"/>
    </source>
</evidence>
<comment type="caution">
    <text evidence="1">The sequence shown here is derived from an EMBL/GenBank/DDBJ whole genome shotgun (WGS) entry which is preliminary data.</text>
</comment>
<organism evidence="1 2">
    <name type="scientific">Anisodus acutangulus</name>
    <dbReference type="NCBI Taxonomy" id="402998"/>
    <lineage>
        <taxon>Eukaryota</taxon>
        <taxon>Viridiplantae</taxon>
        <taxon>Streptophyta</taxon>
        <taxon>Embryophyta</taxon>
        <taxon>Tracheophyta</taxon>
        <taxon>Spermatophyta</taxon>
        <taxon>Magnoliopsida</taxon>
        <taxon>eudicotyledons</taxon>
        <taxon>Gunneridae</taxon>
        <taxon>Pentapetalae</taxon>
        <taxon>asterids</taxon>
        <taxon>lamiids</taxon>
        <taxon>Solanales</taxon>
        <taxon>Solanaceae</taxon>
        <taxon>Solanoideae</taxon>
        <taxon>Hyoscyameae</taxon>
        <taxon>Anisodus</taxon>
    </lineage>
</organism>
<keyword evidence="2" id="KW-1185">Reference proteome</keyword>
<sequence>MRNRKYITGNGELQLIPAIVEIPLLLIGSTFSTFGDLIMVNMQHFDSPMLGGDVLYVLSTCRYDQLKNREFLQLS</sequence>
<proteinExistence type="predicted"/>
<accession>A0A9Q1M1T1</accession>
<evidence type="ECO:0000313" key="1">
    <source>
        <dbReference type="EMBL" id="KAJ8547553.1"/>
    </source>
</evidence>
<protein>
    <submittedName>
        <fullName evidence="1">Uncharacterized protein</fullName>
    </submittedName>
</protein>
<dbReference type="EMBL" id="JAJAGQ010000012">
    <property type="protein sequence ID" value="KAJ8547553.1"/>
    <property type="molecule type" value="Genomic_DNA"/>
</dbReference>
<gene>
    <name evidence="1" type="ORF">K7X08_011139</name>
</gene>